<protein>
    <recommendedName>
        <fullName evidence="1">HTH cro/C1-type domain-containing protein</fullName>
    </recommendedName>
</protein>
<dbReference type="InterPro" id="IPR001387">
    <property type="entry name" value="Cro/C1-type_HTH"/>
</dbReference>
<accession>A0A2N6PFJ4</accession>
<dbReference type="Pfam" id="PF01381">
    <property type="entry name" value="HTH_3"/>
    <property type="match status" value="1"/>
</dbReference>
<keyword evidence="3" id="KW-1185">Reference proteome</keyword>
<dbReference type="OrthoDB" id="4804677at2"/>
<dbReference type="EMBL" id="PNFZ01000007">
    <property type="protein sequence ID" value="PMB97454.1"/>
    <property type="molecule type" value="Genomic_DNA"/>
</dbReference>
<dbReference type="Proteomes" id="UP000235703">
    <property type="component" value="Unassembled WGS sequence"/>
</dbReference>
<gene>
    <name evidence="2" type="ORF">CJ198_11155</name>
</gene>
<sequence>MARRGLKQVWLADVLGVGQSAVSKRLRGQLPFTAPELLLVASALDISLGELLGGIVNEKNPHPMGEGSSFLVAGEGFEPSTSGL</sequence>
<name>A0A2N6PFJ4_9MICO</name>
<dbReference type="CDD" id="cd00093">
    <property type="entry name" value="HTH_XRE"/>
    <property type="match status" value="1"/>
</dbReference>
<organism evidence="2 3">
    <name type="scientific">Brevibacterium luteolum</name>
    <dbReference type="NCBI Taxonomy" id="199591"/>
    <lineage>
        <taxon>Bacteria</taxon>
        <taxon>Bacillati</taxon>
        <taxon>Actinomycetota</taxon>
        <taxon>Actinomycetes</taxon>
        <taxon>Micrococcales</taxon>
        <taxon>Brevibacteriaceae</taxon>
        <taxon>Brevibacterium</taxon>
    </lineage>
</organism>
<dbReference type="RefSeq" id="WP_102162803.1">
    <property type="nucleotide sequence ID" value="NZ_PNFZ01000007.1"/>
</dbReference>
<comment type="caution">
    <text evidence="2">The sequence shown here is derived from an EMBL/GenBank/DDBJ whole genome shotgun (WGS) entry which is preliminary data.</text>
</comment>
<dbReference type="GO" id="GO:0003677">
    <property type="term" value="F:DNA binding"/>
    <property type="evidence" value="ECO:0007669"/>
    <property type="project" value="InterPro"/>
</dbReference>
<reference evidence="2 3" key="1">
    <citation type="submission" date="2017-09" db="EMBL/GenBank/DDBJ databases">
        <title>Bacterial strain isolated from the female urinary microbiota.</title>
        <authorList>
            <person name="Thomas-White K."/>
            <person name="Kumar N."/>
            <person name="Forster S."/>
            <person name="Putonti C."/>
            <person name="Lawley T."/>
            <person name="Wolfe A.J."/>
        </authorList>
    </citation>
    <scope>NUCLEOTIDE SEQUENCE [LARGE SCALE GENOMIC DNA]</scope>
    <source>
        <strain evidence="2 3">UMB0680</strain>
    </source>
</reference>
<feature type="domain" description="HTH cro/C1-type" evidence="1">
    <location>
        <begin position="3"/>
        <end position="51"/>
    </location>
</feature>
<proteinExistence type="predicted"/>
<dbReference type="Gene3D" id="1.10.260.40">
    <property type="entry name" value="lambda repressor-like DNA-binding domains"/>
    <property type="match status" value="1"/>
</dbReference>
<dbReference type="SUPFAM" id="SSF47413">
    <property type="entry name" value="lambda repressor-like DNA-binding domains"/>
    <property type="match status" value="1"/>
</dbReference>
<evidence type="ECO:0000313" key="3">
    <source>
        <dbReference type="Proteomes" id="UP000235703"/>
    </source>
</evidence>
<evidence type="ECO:0000313" key="2">
    <source>
        <dbReference type="EMBL" id="PMB97454.1"/>
    </source>
</evidence>
<dbReference type="AlphaFoldDB" id="A0A2N6PFJ4"/>
<evidence type="ECO:0000259" key="1">
    <source>
        <dbReference type="PROSITE" id="PS50943"/>
    </source>
</evidence>
<dbReference type="PROSITE" id="PS50943">
    <property type="entry name" value="HTH_CROC1"/>
    <property type="match status" value="1"/>
</dbReference>
<dbReference type="InterPro" id="IPR010982">
    <property type="entry name" value="Lambda_DNA-bd_dom_sf"/>
</dbReference>